<protein>
    <recommendedName>
        <fullName evidence="6">mitogen-activated protein kinase kinase</fullName>
        <ecNumber evidence="6">2.7.12.2</ecNumber>
    </recommendedName>
</protein>
<dbReference type="PROSITE" id="PS50011">
    <property type="entry name" value="PROTEIN_KINASE_DOM"/>
    <property type="match status" value="1"/>
</dbReference>
<dbReference type="InterPro" id="IPR011009">
    <property type="entry name" value="Kinase-like_dom_sf"/>
</dbReference>
<dbReference type="EMBL" id="BMZO01000004">
    <property type="protein sequence ID" value="GHC69558.1"/>
    <property type="molecule type" value="Genomic_DNA"/>
</dbReference>
<keyword evidence="3 11" id="KW-0418">Kinase</keyword>
<keyword evidence="2" id="KW-0547">Nucleotide-binding</keyword>
<evidence type="ECO:0000256" key="6">
    <source>
        <dbReference type="ARBA" id="ARBA00038999"/>
    </source>
</evidence>
<reference evidence="11" key="1">
    <citation type="journal article" date="2014" name="Int. J. Syst. Evol. Microbiol.">
        <title>Complete genome sequence of Corynebacterium casei LMG S-19264T (=DSM 44701T), isolated from a smear-ripened cheese.</title>
        <authorList>
            <consortium name="US DOE Joint Genome Institute (JGI-PGF)"/>
            <person name="Walter F."/>
            <person name="Albersmeier A."/>
            <person name="Kalinowski J."/>
            <person name="Ruckert C."/>
        </authorList>
    </citation>
    <scope>NUCLEOTIDE SEQUENCE</scope>
    <source>
        <strain evidence="11">KCTC 42097</strain>
    </source>
</reference>
<accession>A0A8J3DPN6</accession>
<evidence type="ECO:0000256" key="8">
    <source>
        <dbReference type="ARBA" id="ARBA00049299"/>
    </source>
</evidence>
<proteinExistence type="inferred from homology"/>
<dbReference type="RefSeq" id="WP_189489414.1">
    <property type="nucleotide sequence ID" value="NZ_BMZO01000004.1"/>
</dbReference>
<keyword evidence="4" id="KW-0067">ATP-binding</keyword>
<dbReference type="PANTHER" id="PTHR48013">
    <property type="entry name" value="DUAL SPECIFICITY MITOGEN-ACTIVATED PROTEIN KINASE KINASE 5-RELATED"/>
    <property type="match status" value="1"/>
</dbReference>
<evidence type="ECO:0000256" key="9">
    <source>
        <dbReference type="ARBA" id="ARBA00051693"/>
    </source>
</evidence>
<feature type="domain" description="Protein kinase" evidence="10">
    <location>
        <begin position="50"/>
        <end position="284"/>
    </location>
</feature>
<dbReference type="SUPFAM" id="SSF56112">
    <property type="entry name" value="Protein kinase-like (PK-like)"/>
    <property type="match status" value="1"/>
</dbReference>
<gene>
    <name evidence="11" type="primary">impN</name>
    <name evidence="11" type="ORF">GCM10010136_15520</name>
</gene>
<dbReference type="Pfam" id="PF00069">
    <property type="entry name" value="Pkinase"/>
    <property type="match status" value="1"/>
</dbReference>
<comment type="similarity">
    <text evidence="5">Belongs to the protein kinase superfamily. STE Ser/Thr protein kinase family. MAP kinase kinase subfamily.</text>
</comment>
<comment type="catalytic activity">
    <reaction evidence="8">
        <text>L-threonyl-[protein] + ATP = O-phospho-L-threonyl-[protein] + ADP + H(+)</text>
        <dbReference type="Rhea" id="RHEA:46608"/>
        <dbReference type="Rhea" id="RHEA-COMP:11060"/>
        <dbReference type="Rhea" id="RHEA-COMP:11605"/>
        <dbReference type="ChEBI" id="CHEBI:15378"/>
        <dbReference type="ChEBI" id="CHEBI:30013"/>
        <dbReference type="ChEBI" id="CHEBI:30616"/>
        <dbReference type="ChEBI" id="CHEBI:61977"/>
        <dbReference type="ChEBI" id="CHEBI:456216"/>
        <dbReference type="EC" id="2.7.12.2"/>
    </reaction>
</comment>
<evidence type="ECO:0000313" key="12">
    <source>
        <dbReference type="Proteomes" id="UP000641137"/>
    </source>
</evidence>
<dbReference type="PANTHER" id="PTHR48013:SF9">
    <property type="entry name" value="DUAL SPECIFICITY MITOGEN-ACTIVATED PROTEIN KINASE KINASE 5"/>
    <property type="match status" value="1"/>
</dbReference>
<organism evidence="11 12">
    <name type="scientific">Limoniibacter endophyticus</name>
    <dbReference type="NCBI Taxonomy" id="1565040"/>
    <lineage>
        <taxon>Bacteria</taxon>
        <taxon>Pseudomonadati</taxon>
        <taxon>Pseudomonadota</taxon>
        <taxon>Alphaproteobacteria</taxon>
        <taxon>Hyphomicrobiales</taxon>
        <taxon>Bartonellaceae</taxon>
        <taxon>Limoniibacter</taxon>
    </lineage>
</organism>
<evidence type="ECO:0000256" key="3">
    <source>
        <dbReference type="ARBA" id="ARBA00022777"/>
    </source>
</evidence>
<dbReference type="PROSITE" id="PS00109">
    <property type="entry name" value="PROTEIN_KINASE_TYR"/>
    <property type="match status" value="1"/>
</dbReference>
<evidence type="ECO:0000313" key="11">
    <source>
        <dbReference type="EMBL" id="GHC69558.1"/>
    </source>
</evidence>
<dbReference type="Gene3D" id="1.10.510.10">
    <property type="entry name" value="Transferase(Phosphotransferase) domain 1"/>
    <property type="match status" value="1"/>
</dbReference>
<dbReference type="GO" id="GO:0005524">
    <property type="term" value="F:ATP binding"/>
    <property type="evidence" value="ECO:0007669"/>
    <property type="project" value="UniProtKB-KW"/>
</dbReference>
<evidence type="ECO:0000256" key="7">
    <source>
        <dbReference type="ARBA" id="ARBA00049014"/>
    </source>
</evidence>
<keyword evidence="11" id="KW-0723">Serine/threonine-protein kinase</keyword>
<keyword evidence="12" id="KW-1185">Reference proteome</keyword>
<comment type="catalytic activity">
    <reaction evidence="9">
        <text>L-tyrosyl-[protein] + ATP = O-phospho-L-tyrosyl-[protein] + ADP + H(+)</text>
        <dbReference type="Rhea" id="RHEA:10596"/>
        <dbReference type="Rhea" id="RHEA-COMP:10136"/>
        <dbReference type="Rhea" id="RHEA-COMP:20101"/>
        <dbReference type="ChEBI" id="CHEBI:15378"/>
        <dbReference type="ChEBI" id="CHEBI:30616"/>
        <dbReference type="ChEBI" id="CHEBI:46858"/>
        <dbReference type="ChEBI" id="CHEBI:61978"/>
        <dbReference type="ChEBI" id="CHEBI:456216"/>
        <dbReference type="EC" id="2.7.12.2"/>
    </reaction>
</comment>
<dbReference type="Proteomes" id="UP000641137">
    <property type="component" value="Unassembled WGS sequence"/>
</dbReference>
<evidence type="ECO:0000256" key="2">
    <source>
        <dbReference type="ARBA" id="ARBA00022741"/>
    </source>
</evidence>
<dbReference type="SMART" id="SM00220">
    <property type="entry name" value="S_TKc"/>
    <property type="match status" value="1"/>
</dbReference>
<name>A0A8J3DPN6_9HYPH</name>
<dbReference type="GO" id="GO:0004674">
    <property type="term" value="F:protein serine/threonine kinase activity"/>
    <property type="evidence" value="ECO:0007669"/>
    <property type="project" value="UniProtKB-KW"/>
</dbReference>
<dbReference type="EC" id="2.7.12.2" evidence="6"/>
<evidence type="ECO:0000256" key="1">
    <source>
        <dbReference type="ARBA" id="ARBA00022679"/>
    </source>
</evidence>
<evidence type="ECO:0000259" key="10">
    <source>
        <dbReference type="PROSITE" id="PS50011"/>
    </source>
</evidence>
<dbReference type="InterPro" id="IPR000719">
    <property type="entry name" value="Prot_kinase_dom"/>
</dbReference>
<evidence type="ECO:0000256" key="5">
    <source>
        <dbReference type="ARBA" id="ARBA00038035"/>
    </source>
</evidence>
<comment type="caution">
    <text evidence="11">The sequence shown here is derived from an EMBL/GenBank/DDBJ whole genome shotgun (WGS) entry which is preliminary data.</text>
</comment>
<evidence type="ECO:0000256" key="4">
    <source>
        <dbReference type="ARBA" id="ARBA00022840"/>
    </source>
</evidence>
<sequence length="284" mass="30814">MNEDKIARHFRALTNALHESAPDVRDRVRDALDRQLAAPGLATAFIANSFSTEATLHAGGRYLVQRLRHRDLATAHVMKTVQLSCRDDGISAALLLREAEMAMRVQNPYVVPIQTVLRLDDGRPAMIMPDRGLPLATALPSLKMTSGFLRCFAAALLEGLAGIHAQGIVHCDIAPDNLLLRNGDPANLGICDFGIALDAGERHADHNLARAGRASYAAPEQLRGEALDARADLHAAGKVIERLLPGVTDKGMQDLCESLTQERREERLATASEALRHLGRLPSP</sequence>
<comment type="catalytic activity">
    <reaction evidence="7">
        <text>L-seryl-[protein] + ATP = O-phospho-L-seryl-[protein] + ADP + H(+)</text>
        <dbReference type="Rhea" id="RHEA:17989"/>
        <dbReference type="Rhea" id="RHEA-COMP:9863"/>
        <dbReference type="Rhea" id="RHEA-COMP:11604"/>
        <dbReference type="ChEBI" id="CHEBI:15378"/>
        <dbReference type="ChEBI" id="CHEBI:29999"/>
        <dbReference type="ChEBI" id="CHEBI:30616"/>
        <dbReference type="ChEBI" id="CHEBI:83421"/>
        <dbReference type="ChEBI" id="CHEBI:456216"/>
        <dbReference type="EC" id="2.7.12.2"/>
    </reaction>
</comment>
<reference evidence="11" key="2">
    <citation type="submission" date="2020-09" db="EMBL/GenBank/DDBJ databases">
        <authorList>
            <person name="Sun Q."/>
            <person name="Kim S."/>
        </authorList>
    </citation>
    <scope>NUCLEOTIDE SEQUENCE</scope>
    <source>
        <strain evidence="11">KCTC 42097</strain>
    </source>
</reference>
<dbReference type="InterPro" id="IPR008266">
    <property type="entry name" value="Tyr_kinase_AS"/>
</dbReference>
<dbReference type="AlphaFoldDB" id="A0A8J3DPN6"/>
<keyword evidence="1" id="KW-0808">Transferase</keyword>